<gene>
    <name evidence="1" type="ORF">EV132_12425</name>
</gene>
<proteinExistence type="predicted"/>
<sequence>MPLRRSVNFFSTALTERRRKQANQLRRMLKLDMSEWFETTGESYFKHVMKRRRRYDAVIDAAMIHEIPRVTGGLMAREI</sequence>
<comment type="caution">
    <text evidence="1">The sequence shown here is derived from an EMBL/GenBank/DDBJ whole genome shotgun (WGS) entry which is preliminary data.</text>
</comment>
<dbReference type="Proteomes" id="UP000294576">
    <property type="component" value="Unassembled WGS sequence"/>
</dbReference>
<evidence type="ECO:0000313" key="2">
    <source>
        <dbReference type="Proteomes" id="UP000294576"/>
    </source>
</evidence>
<protein>
    <submittedName>
        <fullName evidence="1">Uncharacterized protein</fullName>
    </submittedName>
</protein>
<accession>A0A4R3PTJ5</accession>
<organism evidence="1 2">
    <name type="scientific">Rhizobium sullae</name>
    <name type="common">Rhizobium hedysari</name>
    <dbReference type="NCBI Taxonomy" id="50338"/>
    <lineage>
        <taxon>Bacteria</taxon>
        <taxon>Pseudomonadati</taxon>
        <taxon>Pseudomonadota</taxon>
        <taxon>Alphaproteobacteria</taxon>
        <taxon>Hyphomicrobiales</taxon>
        <taxon>Rhizobiaceae</taxon>
        <taxon>Rhizobium/Agrobacterium group</taxon>
        <taxon>Rhizobium</taxon>
    </lineage>
</organism>
<dbReference type="EMBL" id="SMBH01000024">
    <property type="protein sequence ID" value="TCU09625.1"/>
    <property type="molecule type" value="Genomic_DNA"/>
</dbReference>
<dbReference type="AlphaFoldDB" id="A0A4R3PTJ5"/>
<evidence type="ECO:0000313" key="1">
    <source>
        <dbReference type="EMBL" id="TCU09625.1"/>
    </source>
</evidence>
<reference evidence="1 2" key="1">
    <citation type="submission" date="2019-03" db="EMBL/GenBank/DDBJ databases">
        <title>Genomic Encyclopedia of Type Strains, Phase IV (KMG-V): Genome sequencing to study the core and pangenomes of soil and plant-associated prokaryotes.</title>
        <authorList>
            <person name="Whitman W."/>
        </authorList>
    </citation>
    <scope>NUCLEOTIDE SEQUENCE [LARGE SCALE GENOMIC DNA]</scope>
    <source>
        <strain evidence="1 2">Hc14</strain>
    </source>
</reference>
<name>A0A4R3PTJ5_RHISU</name>